<protein>
    <recommendedName>
        <fullName evidence="4">PBP domain-containing protein</fullName>
    </recommendedName>
</protein>
<keyword evidence="3" id="KW-1185">Reference proteome</keyword>
<evidence type="ECO:0000256" key="1">
    <source>
        <dbReference type="SAM" id="SignalP"/>
    </source>
</evidence>
<reference evidence="2 3" key="1">
    <citation type="submission" date="2020-03" db="EMBL/GenBank/DDBJ databases">
        <title>Whole genome shotgun sequence of Phytohabitans flavus NBRC 107702.</title>
        <authorList>
            <person name="Komaki H."/>
            <person name="Tamura T."/>
        </authorList>
    </citation>
    <scope>NUCLEOTIDE SEQUENCE [LARGE SCALE GENOMIC DNA]</scope>
    <source>
        <strain evidence="2 3">NBRC 107702</strain>
    </source>
</reference>
<sequence>MVVRNFSALKGVKRMKLKSFIGAASVCALVLGAVVGVAGPAAADPSGPTTPINIDGSGAEATQDVMNAMANSIGFSSWNATPAGSLITPKATIAPPSTVHCGTITRPNTDVEGLIALRRSLSDTPVIPNVPLPKYPITAANYPGAPPIGSLCFQYARSTVRPVASSTGLLQYVPFALDAVGVAVGPNTGANPTLIGGTFTLSQLQMMYTTGAPQTASNGVSYDPVDTSNPADLPAPGSTAIHLLLPKAGAGTGSFFAAAMGLNFPVPWVKDTYGAGLSVPENDGTAVAQDRNAIMPYSIAQYLAQQARAGTPIDRRNGARLQSVGGVSPFTPNGLQINPSWHPLLVREVFNVIPFAATTAGPGTSYINDLWEIFVDTSNTPFSLCRRTSTITSWGFGLLPAGRCGNVTDTTLRAFNTAQW</sequence>
<dbReference type="Proteomes" id="UP000502508">
    <property type="component" value="Chromosome"/>
</dbReference>
<evidence type="ECO:0000313" key="3">
    <source>
        <dbReference type="Proteomes" id="UP000502508"/>
    </source>
</evidence>
<dbReference type="KEGG" id="pfla:Pflav_022320"/>
<feature type="signal peptide" evidence="1">
    <location>
        <begin position="1"/>
        <end position="43"/>
    </location>
</feature>
<proteinExistence type="predicted"/>
<dbReference type="EMBL" id="AP022870">
    <property type="protein sequence ID" value="BCB75822.1"/>
    <property type="molecule type" value="Genomic_DNA"/>
</dbReference>
<dbReference type="AlphaFoldDB" id="A0A6F8XPQ3"/>
<gene>
    <name evidence="2" type="ORF">Pflav_022320</name>
</gene>
<evidence type="ECO:0008006" key="4">
    <source>
        <dbReference type="Google" id="ProtNLM"/>
    </source>
</evidence>
<organism evidence="2 3">
    <name type="scientific">Phytohabitans flavus</name>
    <dbReference type="NCBI Taxonomy" id="1076124"/>
    <lineage>
        <taxon>Bacteria</taxon>
        <taxon>Bacillati</taxon>
        <taxon>Actinomycetota</taxon>
        <taxon>Actinomycetes</taxon>
        <taxon>Micromonosporales</taxon>
        <taxon>Micromonosporaceae</taxon>
    </lineage>
</organism>
<feature type="chain" id="PRO_5026071248" description="PBP domain-containing protein" evidence="1">
    <location>
        <begin position="44"/>
        <end position="420"/>
    </location>
</feature>
<keyword evidence="1" id="KW-0732">Signal</keyword>
<accession>A0A6F8XPQ3</accession>
<reference evidence="2 3" key="2">
    <citation type="submission" date="2020-03" db="EMBL/GenBank/DDBJ databases">
        <authorList>
            <person name="Ichikawa N."/>
            <person name="Kimura A."/>
            <person name="Kitahashi Y."/>
            <person name="Uohara A."/>
        </authorList>
    </citation>
    <scope>NUCLEOTIDE SEQUENCE [LARGE SCALE GENOMIC DNA]</scope>
    <source>
        <strain evidence="2 3">NBRC 107702</strain>
    </source>
</reference>
<evidence type="ECO:0000313" key="2">
    <source>
        <dbReference type="EMBL" id="BCB75822.1"/>
    </source>
</evidence>
<name>A0A6F8XPQ3_9ACTN</name>